<dbReference type="InterPro" id="IPR029016">
    <property type="entry name" value="GAF-like_dom_sf"/>
</dbReference>
<keyword evidence="8" id="KW-0902">Two-component regulatory system</keyword>
<feature type="transmembrane region" description="Helical" evidence="9">
    <location>
        <begin position="38"/>
        <end position="57"/>
    </location>
</feature>
<dbReference type="SMART" id="SM00091">
    <property type="entry name" value="PAS"/>
    <property type="match status" value="1"/>
</dbReference>
<dbReference type="Pfam" id="PF13492">
    <property type="entry name" value="GAF_3"/>
    <property type="match status" value="1"/>
</dbReference>
<feature type="domain" description="PAS" evidence="11">
    <location>
        <begin position="342"/>
        <end position="388"/>
    </location>
</feature>
<dbReference type="GO" id="GO:0005524">
    <property type="term" value="F:ATP binding"/>
    <property type="evidence" value="ECO:0007669"/>
    <property type="project" value="UniProtKB-KW"/>
</dbReference>
<dbReference type="SUPFAM" id="SSF55785">
    <property type="entry name" value="PYP-like sensor domain (PAS domain)"/>
    <property type="match status" value="1"/>
</dbReference>
<dbReference type="GO" id="GO:0006355">
    <property type="term" value="P:regulation of DNA-templated transcription"/>
    <property type="evidence" value="ECO:0007669"/>
    <property type="project" value="InterPro"/>
</dbReference>
<feature type="transmembrane region" description="Helical" evidence="9">
    <location>
        <begin position="94"/>
        <end position="114"/>
    </location>
</feature>
<dbReference type="PROSITE" id="PS50113">
    <property type="entry name" value="PAC"/>
    <property type="match status" value="1"/>
</dbReference>
<dbReference type="PANTHER" id="PTHR43065">
    <property type="entry name" value="SENSOR HISTIDINE KINASE"/>
    <property type="match status" value="1"/>
</dbReference>
<dbReference type="InterPro" id="IPR003594">
    <property type="entry name" value="HATPase_dom"/>
</dbReference>
<feature type="transmembrane region" description="Helical" evidence="9">
    <location>
        <begin position="63"/>
        <end position="82"/>
    </location>
</feature>
<evidence type="ECO:0000256" key="9">
    <source>
        <dbReference type="SAM" id="Phobius"/>
    </source>
</evidence>
<dbReference type="Proteomes" id="UP000885660">
    <property type="component" value="Unassembled WGS sequence"/>
</dbReference>
<evidence type="ECO:0000256" key="8">
    <source>
        <dbReference type="ARBA" id="ARBA00023012"/>
    </source>
</evidence>
<keyword evidence="9" id="KW-1133">Transmembrane helix</keyword>
<dbReference type="PANTHER" id="PTHR43065:SF10">
    <property type="entry name" value="PEROXIDE STRESS-ACTIVATED HISTIDINE KINASE MAK3"/>
    <property type="match status" value="1"/>
</dbReference>
<keyword evidence="3" id="KW-0597">Phosphoprotein</keyword>
<feature type="domain" description="Histidine kinase" evidence="10">
    <location>
        <begin position="475"/>
        <end position="687"/>
    </location>
</feature>
<dbReference type="EMBL" id="DRBC01000228">
    <property type="protein sequence ID" value="HDN84868.1"/>
    <property type="molecule type" value="Genomic_DNA"/>
</dbReference>
<sequence length="716" mass="82007">PGPVYKVFTAVFLFLMCYGYFLMIKAMRKSSGFHRNQIRYFLLGSIIGFGGAISTFLPLYRVHIPPLGVLAIPGYGIILAYAMLKRRLMDMRTIISRGLIHLAIPVLVFIFLLLIGFKVITHYYRFTMPFDPKLFFYILGVFFFVLFLLIPTRKWSEQLVEGLIFRKSRNSYEQLRKGSKKLVSILESEKLFNFFLQAVVRAADTNWGALWLFDEKNNDYRLTAKIGDKKGEIWLKKEFPLSKDSFLIKVVKQERRLLLREEFFPLLRDVGGEDIEEKLRMSDFSLIIPLLFENTIKGLLFLGEKNSGDTFSPYELEALTLFSNQAAIAIANAQLFQQVQRMKEYNERIVNNIESGIIVVNREGKVTTFNRKAQEITGLFQDQVLGKTPKVLISPLNDIILRCWRTKEPVSIPELSLENGQNSNLIIGLNTSLIDEEGEKAGVIVILTDLTEVRKLEEKIRQTEKMVSIGSMVSQLAHEIKNPLSSVKTFTELLPEKYQDREFREKFFLVVSKEIKRIDDLLNGMLNLGRTDVTRYKVVSIEQLIKDVVSSLAIQLNSQNIKVNLIYHEKPPPIWAEPQSLKEVFSNILINSIQAMPRGGNITICVHSRKDENTGKKILEVSLADEGGGIPKDYLSRIFDPFFTTKPKGSGLGLYICYQIIQNYGGEIKVKNTDLGAEFTILLPIHEYENSFPTNKGKSEWPIYYSSVMRKEERGS</sequence>
<dbReference type="InterPro" id="IPR000700">
    <property type="entry name" value="PAS-assoc_C"/>
</dbReference>
<dbReference type="PROSITE" id="PS50112">
    <property type="entry name" value="PAS"/>
    <property type="match status" value="1"/>
</dbReference>
<reference evidence="13" key="1">
    <citation type="journal article" date="2020" name="mSystems">
        <title>Genome- and Community-Level Interaction Insights into Carbon Utilization and Element Cycling Functions of Hydrothermarchaeota in Hydrothermal Sediment.</title>
        <authorList>
            <person name="Zhou Z."/>
            <person name="Liu Y."/>
            <person name="Xu W."/>
            <person name="Pan J."/>
            <person name="Luo Z.H."/>
            <person name="Li M."/>
        </authorList>
    </citation>
    <scope>NUCLEOTIDE SEQUENCE [LARGE SCALE GENOMIC DNA]</scope>
    <source>
        <strain evidence="13">HyVt-219</strain>
    </source>
</reference>
<dbReference type="Gene3D" id="3.30.450.20">
    <property type="entry name" value="PAS domain"/>
    <property type="match status" value="1"/>
</dbReference>
<comment type="catalytic activity">
    <reaction evidence="1">
        <text>ATP + protein L-histidine = ADP + protein N-phospho-L-histidine.</text>
        <dbReference type="EC" id="2.7.13.3"/>
    </reaction>
</comment>
<keyword evidence="9" id="KW-0472">Membrane</keyword>
<dbReference type="SMART" id="SM00065">
    <property type="entry name" value="GAF"/>
    <property type="match status" value="1"/>
</dbReference>
<dbReference type="SUPFAM" id="SSF55874">
    <property type="entry name" value="ATPase domain of HSP90 chaperone/DNA topoisomerase II/histidine kinase"/>
    <property type="match status" value="1"/>
</dbReference>
<dbReference type="InterPro" id="IPR000014">
    <property type="entry name" value="PAS"/>
</dbReference>
<dbReference type="Gene3D" id="3.30.450.40">
    <property type="match status" value="1"/>
</dbReference>
<feature type="domain" description="PAC" evidence="12">
    <location>
        <begin position="408"/>
        <end position="462"/>
    </location>
</feature>
<protein>
    <recommendedName>
        <fullName evidence="2">histidine kinase</fullName>
        <ecNumber evidence="2">2.7.13.3</ecNumber>
    </recommendedName>
</protein>
<dbReference type="SMART" id="SM00387">
    <property type="entry name" value="HATPase_c"/>
    <property type="match status" value="1"/>
</dbReference>
<name>A0A7V0N0D1_UNCAE</name>
<dbReference type="InterPro" id="IPR004358">
    <property type="entry name" value="Sig_transdc_His_kin-like_C"/>
</dbReference>
<organism evidence="13">
    <name type="scientific">Aerophobetes bacterium</name>
    <dbReference type="NCBI Taxonomy" id="2030807"/>
    <lineage>
        <taxon>Bacteria</taxon>
        <taxon>Candidatus Aerophobota</taxon>
    </lineage>
</organism>
<feature type="non-terminal residue" evidence="13">
    <location>
        <position position="1"/>
    </location>
</feature>
<proteinExistence type="predicted"/>
<evidence type="ECO:0000256" key="3">
    <source>
        <dbReference type="ARBA" id="ARBA00022553"/>
    </source>
</evidence>
<dbReference type="AlphaFoldDB" id="A0A7V0N0D1"/>
<dbReference type="InterPro" id="IPR036890">
    <property type="entry name" value="HATPase_C_sf"/>
</dbReference>
<dbReference type="Pfam" id="PF16927">
    <property type="entry name" value="HisKA_7TM"/>
    <property type="match status" value="1"/>
</dbReference>
<dbReference type="EC" id="2.7.13.3" evidence="2"/>
<dbReference type="InterPro" id="IPR013767">
    <property type="entry name" value="PAS_fold"/>
</dbReference>
<evidence type="ECO:0000259" key="12">
    <source>
        <dbReference type="PROSITE" id="PS50113"/>
    </source>
</evidence>
<dbReference type="Pfam" id="PF02518">
    <property type="entry name" value="HATPase_c"/>
    <property type="match status" value="1"/>
</dbReference>
<dbReference type="Gene3D" id="1.10.287.130">
    <property type="match status" value="1"/>
</dbReference>
<dbReference type="NCBIfam" id="TIGR00229">
    <property type="entry name" value="sensory_box"/>
    <property type="match status" value="1"/>
</dbReference>
<keyword evidence="7" id="KW-0067">ATP-binding</keyword>
<gene>
    <name evidence="13" type="ORF">ENG47_03820</name>
</gene>
<dbReference type="InterPro" id="IPR005467">
    <property type="entry name" value="His_kinase_dom"/>
</dbReference>
<keyword evidence="9" id="KW-0812">Transmembrane</keyword>
<feature type="transmembrane region" description="Helical" evidence="9">
    <location>
        <begin position="6"/>
        <end position="26"/>
    </location>
</feature>
<keyword evidence="5" id="KW-0547">Nucleotide-binding</keyword>
<dbReference type="PROSITE" id="PS50109">
    <property type="entry name" value="HIS_KIN"/>
    <property type="match status" value="1"/>
</dbReference>
<evidence type="ECO:0000256" key="7">
    <source>
        <dbReference type="ARBA" id="ARBA00022840"/>
    </source>
</evidence>
<dbReference type="SUPFAM" id="SSF55781">
    <property type="entry name" value="GAF domain-like"/>
    <property type="match status" value="1"/>
</dbReference>
<evidence type="ECO:0000256" key="4">
    <source>
        <dbReference type="ARBA" id="ARBA00022679"/>
    </source>
</evidence>
<dbReference type="Pfam" id="PF00512">
    <property type="entry name" value="HisKA"/>
    <property type="match status" value="1"/>
</dbReference>
<evidence type="ECO:0000313" key="13">
    <source>
        <dbReference type="EMBL" id="HDN84868.1"/>
    </source>
</evidence>
<dbReference type="CDD" id="cd00130">
    <property type="entry name" value="PAS"/>
    <property type="match status" value="1"/>
</dbReference>
<keyword evidence="6" id="KW-0418">Kinase</keyword>
<evidence type="ECO:0000256" key="1">
    <source>
        <dbReference type="ARBA" id="ARBA00000085"/>
    </source>
</evidence>
<comment type="caution">
    <text evidence="13">The sequence shown here is derived from an EMBL/GenBank/DDBJ whole genome shotgun (WGS) entry which is preliminary data.</text>
</comment>
<dbReference type="Gene3D" id="3.30.565.10">
    <property type="entry name" value="Histidine kinase-like ATPase, C-terminal domain"/>
    <property type="match status" value="1"/>
</dbReference>
<dbReference type="InterPro" id="IPR031621">
    <property type="entry name" value="HisKA_7TM"/>
</dbReference>
<keyword evidence="4" id="KW-0808">Transferase</keyword>
<dbReference type="GO" id="GO:0000155">
    <property type="term" value="F:phosphorelay sensor kinase activity"/>
    <property type="evidence" value="ECO:0007669"/>
    <property type="project" value="InterPro"/>
</dbReference>
<dbReference type="SUPFAM" id="SSF47384">
    <property type="entry name" value="Homodimeric domain of signal transducing histidine kinase"/>
    <property type="match status" value="1"/>
</dbReference>
<dbReference type="CDD" id="cd00082">
    <property type="entry name" value="HisKA"/>
    <property type="match status" value="1"/>
</dbReference>
<evidence type="ECO:0000256" key="2">
    <source>
        <dbReference type="ARBA" id="ARBA00012438"/>
    </source>
</evidence>
<dbReference type="SMART" id="SM00388">
    <property type="entry name" value="HisKA"/>
    <property type="match status" value="1"/>
</dbReference>
<dbReference type="PRINTS" id="PR00344">
    <property type="entry name" value="BCTRLSENSOR"/>
</dbReference>
<dbReference type="InterPro" id="IPR036097">
    <property type="entry name" value="HisK_dim/P_sf"/>
</dbReference>
<evidence type="ECO:0000259" key="10">
    <source>
        <dbReference type="PROSITE" id="PS50109"/>
    </source>
</evidence>
<feature type="transmembrane region" description="Helical" evidence="9">
    <location>
        <begin position="134"/>
        <end position="150"/>
    </location>
</feature>
<accession>A0A7V0N0D1</accession>
<dbReference type="InterPro" id="IPR003018">
    <property type="entry name" value="GAF"/>
</dbReference>
<dbReference type="Pfam" id="PF00989">
    <property type="entry name" value="PAS"/>
    <property type="match status" value="1"/>
</dbReference>
<evidence type="ECO:0000256" key="6">
    <source>
        <dbReference type="ARBA" id="ARBA00022777"/>
    </source>
</evidence>
<evidence type="ECO:0000259" key="11">
    <source>
        <dbReference type="PROSITE" id="PS50112"/>
    </source>
</evidence>
<dbReference type="InterPro" id="IPR003661">
    <property type="entry name" value="HisK_dim/P_dom"/>
</dbReference>
<evidence type="ECO:0000256" key="5">
    <source>
        <dbReference type="ARBA" id="ARBA00022741"/>
    </source>
</evidence>
<dbReference type="InterPro" id="IPR035965">
    <property type="entry name" value="PAS-like_dom_sf"/>
</dbReference>